<comment type="similarity">
    <text evidence="2 8">Belongs to the gluconokinase GntK/GntV family.</text>
</comment>
<protein>
    <recommendedName>
        <fullName evidence="8">Gluconokinase</fullName>
        <ecNumber evidence="8">2.7.1.12</ecNumber>
    </recommendedName>
</protein>
<dbReference type="RefSeq" id="XP_038072788.1">
    <property type="nucleotide sequence ID" value="XM_038216860.1"/>
</dbReference>
<organism evidence="9 10">
    <name type="scientific">Patiria miniata</name>
    <name type="common">Bat star</name>
    <name type="synonym">Asterina miniata</name>
    <dbReference type="NCBI Taxonomy" id="46514"/>
    <lineage>
        <taxon>Eukaryota</taxon>
        <taxon>Metazoa</taxon>
        <taxon>Echinodermata</taxon>
        <taxon>Eleutherozoa</taxon>
        <taxon>Asterozoa</taxon>
        <taxon>Asteroidea</taxon>
        <taxon>Valvatacea</taxon>
        <taxon>Valvatida</taxon>
        <taxon>Asterinidae</taxon>
        <taxon>Patiria</taxon>
    </lineage>
</organism>
<comment type="catalytic activity">
    <reaction evidence="7 8">
        <text>D-gluconate + ATP = 6-phospho-D-gluconate + ADP + H(+)</text>
        <dbReference type="Rhea" id="RHEA:19433"/>
        <dbReference type="ChEBI" id="CHEBI:15378"/>
        <dbReference type="ChEBI" id="CHEBI:18391"/>
        <dbReference type="ChEBI" id="CHEBI:30616"/>
        <dbReference type="ChEBI" id="CHEBI:58759"/>
        <dbReference type="ChEBI" id="CHEBI:456216"/>
        <dbReference type="EC" id="2.7.1.12"/>
    </reaction>
</comment>
<dbReference type="EnsemblMetazoa" id="XM_038216860.1">
    <property type="protein sequence ID" value="XP_038072788.1"/>
    <property type="gene ID" value="LOC119741158"/>
</dbReference>
<dbReference type="GO" id="GO:0005524">
    <property type="term" value="F:ATP binding"/>
    <property type="evidence" value="ECO:0007669"/>
    <property type="project" value="UniProtKB-KW"/>
</dbReference>
<dbReference type="OMA" id="YEGDDYH"/>
<reference evidence="9" key="1">
    <citation type="submission" date="2022-11" db="UniProtKB">
        <authorList>
            <consortium name="EnsemblMetazoa"/>
        </authorList>
    </citation>
    <scope>IDENTIFICATION</scope>
</reference>
<dbReference type="GeneID" id="119741158"/>
<evidence type="ECO:0000256" key="4">
    <source>
        <dbReference type="ARBA" id="ARBA00022741"/>
    </source>
</evidence>
<dbReference type="GO" id="GO:0046316">
    <property type="term" value="F:gluconokinase activity"/>
    <property type="evidence" value="ECO:0007669"/>
    <property type="project" value="UniProtKB-EC"/>
</dbReference>
<dbReference type="InterPro" id="IPR031322">
    <property type="entry name" value="Shikimate/glucono_kinase"/>
</dbReference>
<evidence type="ECO:0000256" key="7">
    <source>
        <dbReference type="ARBA" id="ARBA00048090"/>
    </source>
</evidence>
<name>A0A914B9D3_PATMI</name>
<evidence type="ECO:0000256" key="8">
    <source>
        <dbReference type="RuleBase" id="RU363066"/>
    </source>
</evidence>
<proteinExistence type="inferred from homology"/>
<dbReference type="CDD" id="cd02021">
    <property type="entry name" value="GntK"/>
    <property type="match status" value="1"/>
</dbReference>
<dbReference type="EC" id="2.7.1.12" evidence="8"/>
<evidence type="ECO:0000256" key="2">
    <source>
        <dbReference type="ARBA" id="ARBA00008420"/>
    </source>
</evidence>
<dbReference type="FunFam" id="3.40.50.300:FF:000522">
    <property type="entry name" value="Gluconokinase"/>
    <property type="match status" value="1"/>
</dbReference>
<dbReference type="AlphaFoldDB" id="A0A914B9D3"/>
<dbReference type="PANTHER" id="PTHR43442:SF3">
    <property type="entry name" value="GLUCONOKINASE-RELATED"/>
    <property type="match status" value="1"/>
</dbReference>
<dbReference type="InterPro" id="IPR027417">
    <property type="entry name" value="P-loop_NTPase"/>
</dbReference>
<keyword evidence="10" id="KW-1185">Reference proteome</keyword>
<keyword evidence="4 8" id="KW-0547">Nucleotide-binding</keyword>
<dbReference type="Gene3D" id="3.40.50.300">
    <property type="entry name" value="P-loop containing nucleotide triphosphate hydrolases"/>
    <property type="match status" value="1"/>
</dbReference>
<dbReference type="PANTHER" id="PTHR43442">
    <property type="entry name" value="GLUCONOKINASE-RELATED"/>
    <property type="match status" value="1"/>
</dbReference>
<evidence type="ECO:0000256" key="5">
    <source>
        <dbReference type="ARBA" id="ARBA00022777"/>
    </source>
</evidence>
<dbReference type="OrthoDB" id="275177at2759"/>
<dbReference type="GO" id="GO:0005737">
    <property type="term" value="C:cytoplasm"/>
    <property type="evidence" value="ECO:0007669"/>
    <property type="project" value="TreeGrafter"/>
</dbReference>
<accession>A0A914B9D3</accession>
<keyword evidence="6 8" id="KW-0067">ATP-binding</keyword>
<dbReference type="NCBIfam" id="TIGR01313">
    <property type="entry name" value="therm_gnt_kin"/>
    <property type="match status" value="1"/>
</dbReference>
<dbReference type="SUPFAM" id="SSF52540">
    <property type="entry name" value="P-loop containing nucleoside triphosphate hydrolases"/>
    <property type="match status" value="1"/>
</dbReference>
<keyword evidence="3 8" id="KW-0808">Transferase</keyword>
<dbReference type="Proteomes" id="UP000887568">
    <property type="component" value="Unplaced"/>
</dbReference>
<keyword evidence="5 8" id="KW-0418">Kinase</keyword>
<dbReference type="GO" id="GO:0005975">
    <property type="term" value="P:carbohydrate metabolic process"/>
    <property type="evidence" value="ECO:0007669"/>
    <property type="project" value="InterPro"/>
</dbReference>
<dbReference type="InterPro" id="IPR006001">
    <property type="entry name" value="Therm_gnt_kin"/>
</dbReference>
<evidence type="ECO:0000256" key="3">
    <source>
        <dbReference type="ARBA" id="ARBA00022679"/>
    </source>
</evidence>
<comment type="pathway">
    <text evidence="1 8">Carbohydrate acid metabolism; D-gluconate degradation.</text>
</comment>
<evidence type="ECO:0000313" key="9">
    <source>
        <dbReference type="EnsemblMetazoa" id="XP_038072788.1"/>
    </source>
</evidence>
<evidence type="ECO:0000256" key="1">
    <source>
        <dbReference type="ARBA" id="ARBA00004875"/>
    </source>
</evidence>
<dbReference type="Pfam" id="PF01202">
    <property type="entry name" value="SKI"/>
    <property type="match status" value="1"/>
</dbReference>
<evidence type="ECO:0000256" key="6">
    <source>
        <dbReference type="ARBA" id="ARBA00022840"/>
    </source>
</evidence>
<sequence>MAIVVLMGVCGSGKSTVGRCLSEKTGWPFVDADDHHPKTNKQKMAKGIPLNDEDRHGWLLTLHHILRSWKINNQSGILACSALKRSYREILCTGRTEIGHNSSEGTTDNAGTLKDSIIFVYLKGSAEAILSRMTGRDSHFMPVSLLDSQFKTLEEPHPEEGIRVLTEDICQPVEVIVRHILDFVSAQSNGLKL</sequence>
<evidence type="ECO:0000313" key="10">
    <source>
        <dbReference type="Proteomes" id="UP000887568"/>
    </source>
</evidence>